<evidence type="ECO:0000256" key="1">
    <source>
        <dbReference type="SAM" id="MobiDB-lite"/>
    </source>
</evidence>
<evidence type="ECO:0000313" key="2">
    <source>
        <dbReference type="EnsemblProtists" id="PYU1_T001348"/>
    </source>
</evidence>
<dbReference type="eggNOG" id="ENOG502SR34">
    <property type="taxonomic scope" value="Eukaryota"/>
</dbReference>
<reference evidence="3" key="1">
    <citation type="journal article" date="2010" name="Genome Biol.">
        <title>Genome sequence of the necrotrophic plant pathogen Pythium ultimum reveals original pathogenicity mechanisms and effector repertoire.</title>
        <authorList>
            <person name="Levesque C.A."/>
            <person name="Brouwer H."/>
            <person name="Cano L."/>
            <person name="Hamilton J.P."/>
            <person name="Holt C."/>
            <person name="Huitema E."/>
            <person name="Raffaele S."/>
            <person name="Robideau G.P."/>
            <person name="Thines M."/>
            <person name="Win J."/>
            <person name="Zerillo M.M."/>
            <person name="Beakes G.W."/>
            <person name="Boore J.L."/>
            <person name="Busam D."/>
            <person name="Dumas B."/>
            <person name="Ferriera S."/>
            <person name="Fuerstenberg S.I."/>
            <person name="Gachon C.M."/>
            <person name="Gaulin E."/>
            <person name="Govers F."/>
            <person name="Grenville-Briggs L."/>
            <person name="Horner N."/>
            <person name="Hostetler J."/>
            <person name="Jiang R.H."/>
            <person name="Johnson J."/>
            <person name="Krajaejun T."/>
            <person name="Lin H."/>
            <person name="Meijer H.J."/>
            <person name="Moore B."/>
            <person name="Morris P."/>
            <person name="Phuntmart V."/>
            <person name="Puiu D."/>
            <person name="Shetty J."/>
            <person name="Stajich J.E."/>
            <person name="Tripathy S."/>
            <person name="Wawra S."/>
            <person name="van West P."/>
            <person name="Whitty B.R."/>
            <person name="Coutinho P.M."/>
            <person name="Henrissat B."/>
            <person name="Martin F."/>
            <person name="Thomas P.D."/>
            <person name="Tyler B.M."/>
            <person name="De Vries R.P."/>
            <person name="Kamoun S."/>
            <person name="Yandell M."/>
            <person name="Tisserat N."/>
            <person name="Buell C.R."/>
        </authorList>
    </citation>
    <scope>NUCLEOTIDE SEQUENCE</scope>
    <source>
        <strain evidence="3">DAOM:BR144</strain>
    </source>
</reference>
<dbReference type="EMBL" id="GL376626">
    <property type="status" value="NOT_ANNOTATED_CDS"/>
    <property type="molecule type" value="Genomic_DNA"/>
</dbReference>
<dbReference type="HOGENOM" id="CLU_044799_0_0_1"/>
<dbReference type="AlphaFoldDB" id="K3W8Q7"/>
<dbReference type="Proteomes" id="UP000019132">
    <property type="component" value="Unassembled WGS sequence"/>
</dbReference>
<dbReference type="InParanoid" id="K3W8Q7"/>
<dbReference type="PANTHER" id="PTHR35796:SF3">
    <property type="entry name" value="BHLH DOMAIN-CONTAINING PROTEIN"/>
    <property type="match status" value="1"/>
</dbReference>
<dbReference type="VEuPathDB" id="FungiDB:PYU1_G001348"/>
<reference evidence="2" key="3">
    <citation type="submission" date="2015-02" db="UniProtKB">
        <authorList>
            <consortium name="EnsemblProtists"/>
        </authorList>
    </citation>
    <scope>IDENTIFICATION</scope>
    <source>
        <strain evidence="2">DAOM BR144</strain>
    </source>
</reference>
<dbReference type="EnsemblProtists" id="PYU1_T001348">
    <property type="protein sequence ID" value="PYU1_T001348"/>
    <property type="gene ID" value="PYU1_G001348"/>
</dbReference>
<dbReference type="PANTHER" id="PTHR35796">
    <property type="entry name" value="HYPOTHETICAL CYTOSOLIC PROTEIN"/>
    <property type="match status" value="1"/>
</dbReference>
<reference evidence="3" key="2">
    <citation type="submission" date="2010-04" db="EMBL/GenBank/DDBJ databases">
        <authorList>
            <person name="Buell R."/>
            <person name="Hamilton J."/>
            <person name="Hostetler J."/>
        </authorList>
    </citation>
    <scope>NUCLEOTIDE SEQUENCE [LARGE SCALE GENOMIC DNA]</scope>
    <source>
        <strain evidence="3">DAOM:BR144</strain>
    </source>
</reference>
<name>K3W8Q7_GLOUD</name>
<feature type="region of interest" description="Disordered" evidence="1">
    <location>
        <begin position="30"/>
        <end position="56"/>
    </location>
</feature>
<feature type="region of interest" description="Disordered" evidence="1">
    <location>
        <begin position="81"/>
        <end position="110"/>
    </location>
</feature>
<proteinExistence type="predicted"/>
<evidence type="ECO:0000313" key="3">
    <source>
        <dbReference type="Proteomes" id="UP000019132"/>
    </source>
</evidence>
<protein>
    <recommendedName>
        <fullName evidence="4">BZIP domain-containing protein</fullName>
    </recommendedName>
</protein>
<feature type="compositionally biased region" description="Polar residues" evidence="1">
    <location>
        <begin position="81"/>
        <end position="100"/>
    </location>
</feature>
<sequence length="481" mass="54405">MSFLVEDDQQATLEVALAFIEACDNVPDSLKSVASPQQSSPSASTTSNDDGLDHLDLSTPELLFDQPATLFPEPIRTTVSETNASATTNGQASSLESGSSKARRNADAVRRLRARKKAEGAYLRDQVIELEAKLRQLQFARLAKNPLHALLQLEDEESELNAEEKEKEGHLTHKLKTVSVWREIASIQAKERRKSEVLNVKLREAIKKQMKTRALLESLLRKKSNLQGLELLWKDQQEHLYNDSLLTKEKMFFEELREDIGEMYRMTAKLFERSPDFDVGNMTCTTQVKQDPMFGSFIEVRTSAPLRGGITDAGELVWQQTLCNTTVLSSVKYYTQKRNVTNSSFQKSYILTIDGPTGPVELHGISYVQRVDEPHRFVYMWTSRILLASGKASVFHERGWMLASKVDGHAKYPAMFQTCYRVAGSDPHQVLYPLGSVTEELKEAVLDALTMRTREYHQSVQNMLIDELARFTIRRPLAVTA</sequence>
<feature type="compositionally biased region" description="Low complexity" evidence="1">
    <location>
        <begin position="34"/>
        <end position="47"/>
    </location>
</feature>
<accession>K3W8Q7</accession>
<evidence type="ECO:0008006" key="4">
    <source>
        <dbReference type="Google" id="ProtNLM"/>
    </source>
</evidence>
<keyword evidence="3" id="KW-1185">Reference proteome</keyword>
<organism evidence="2 3">
    <name type="scientific">Globisporangium ultimum (strain ATCC 200006 / CBS 805.95 / DAOM BR144)</name>
    <name type="common">Pythium ultimum</name>
    <dbReference type="NCBI Taxonomy" id="431595"/>
    <lineage>
        <taxon>Eukaryota</taxon>
        <taxon>Sar</taxon>
        <taxon>Stramenopiles</taxon>
        <taxon>Oomycota</taxon>
        <taxon>Peronosporomycetes</taxon>
        <taxon>Pythiales</taxon>
        <taxon>Pythiaceae</taxon>
        <taxon>Globisporangium</taxon>
    </lineage>
</organism>